<dbReference type="GO" id="GO:0016491">
    <property type="term" value="F:oxidoreductase activity"/>
    <property type="evidence" value="ECO:0007669"/>
    <property type="project" value="UniProtKB-KW"/>
</dbReference>
<dbReference type="InterPro" id="IPR002347">
    <property type="entry name" value="SDR_fam"/>
</dbReference>
<dbReference type="Gene3D" id="3.40.50.720">
    <property type="entry name" value="NAD(P)-binding Rossmann-like Domain"/>
    <property type="match status" value="1"/>
</dbReference>
<dbReference type="PANTHER" id="PTHR24321:SF8">
    <property type="entry name" value="ESTRADIOL 17-BETA-DEHYDROGENASE 8-RELATED"/>
    <property type="match status" value="1"/>
</dbReference>
<gene>
    <name evidence="3" type="ORF">S01H1_46359</name>
</gene>
<dbReference type="AlphaFoldDB" id="X0UNH9"/>
<comment type="similarity">
    <text evidence="1">Belongs to the short-chain dehydrogenases/reductases (SDR) family.</text>
</comment>
<proteinExistence type="inferred from homology"/>
<accession>X0UNH9</accession>
<organism evidence="3">
    <name type="scientific">marine sediment metagenome</name>
    <dbReference type="NCBI Taxonomy" id="412755"/>
    <lineage>
        <taxon>unclassified sequences</taxon>
        <taxon>metagenomes</taxon>
        <taxon>ecological metagenomes</taxon>
    </lineage>
</organism>
<sequence>GITGQAYMAHYVASKFAVVGLTQSLALELGPYGITVNAVCPGDVATDMHVHVSQALAKLKGIPREELVAQAIQMCPLGRLETPQDVANAVLFLASDEAAFITGESLNVSGGLEFH</sequence>
<dbReference type="PRINTS" id="PR00081">
    <property type="entry name" value="GDHRDH"/>
</dbReference>
<dbReference type="EMBL" id="BARS01029685">
    <property type="protein sequence ID" value="GAG07329.1"/>
    <property type="molecule type" value="Genomic_DNA"/>
</dbReference>
<protein>
    <recommendedName>
        <fullName evidence="4">SDR family oxidoreductase</fullName>
    </recommendedName>
</protein>
<evidence type="ECO:0008006" key="4">
    <source>
        <dbReference type="Google" id="ProtNLM"/>
    </source>
</evidence>
<dbReference type="SUPFAM" id="SSF51735">
    <property type="entry name" value="NAD(P)-binding Rossmann-fold domains"/>
    <property type="match status" value="1"/>
</dbReference>
<dbReference type="InterPro" id="IPR036291">
    <property type="entry name" value="NAD(P)-bd_dom_sf"/>
</dbReference>
<dbReference type="PANTHER" id="PTHR24321">
    <property type="entry name" value="DEHYDROGENASES, SHORT CHAIN"/>
    <property type="match status" value="1"/>
</dbReference>
<evidence type="ECO:0000256" key="2">
    <source>
        <dbReference type="ARBA" id="ARBA00023002"/>
    </source>
</evidence>
<keyword evidence="2" id="KW-0560">Oxidoreductase</keyword>
<feature type="non-terminal residue" evidence="3">
    <location>
        <position position="1"/>
    </location>
</feature>
<reference evidence="3" key="1">
    <citation type="journal article" date="2014" name="Front. Microbiol.">
        <title>High frequency of phylogenetically diverse reductive dehalogenase-homologous genes in deep subseafloor sedimentary metagenomes.</title>
        <authorList>
            <person name="Kawai M."/>
            <person name="Futagami T."/>
            <person name="Toyoda A."/>
            <person name="Takaki Y."/>
            <person name="Nishi S."/>
            <person name="Hori S."/>
            <person name="Arai W."/>
            <person name="Tsubouchi T."/>
            <person name="Morono Y."/>
            <person name="Uchiyama I."/>
            <person name="Ito T."/>
            <person name="Fujiyama A."/>
            <person name="Inagaki F."/>
            <person name="Takami H."/>
        </authorList>
    </citation>
    <scope>NUCLEOTIDE SEQUENCE</scope>
    <source>
        <strain evidence="3">Expedition CK06-06</strain>
    </source>
</reference>
<evidence type="ECO:0000313" key="3">
    <source>
        <dbReference type="EMBL" id="GAG07329.1"/>
    </source>
</evidence>
<dbReference type="Pfam" id="PF13561">
    <property type="entry name" value="adh_short_C2"/>
    <property type="match status" value="1"/>
</dbReference>
<evidence type="ECO:0000256" key="1">
    <source>
        <dbReference type="ARBA" id="ARBA00006484"/>
    </source>
</evidence>
<comment type="caution">
    <text evidence="3">The sequence shown here is derived from an EMBL/GenBank/DDBJ whole genome shotgun (WGS) entry which is preliminary data.</text>
</comment>
<name>X0UNH9_9ZZZZ</name>